<proteinExistence type="predicted"/>
<accession>A0A0K2U450</accession>
<protein>
    <submittedName>
        <fullName evidence="1">Uncharacterized protein</fullName>
    </submittedName>
</protein>
<evidence type="ECO:0000313" key="1">
    <source>
        <dbReference type="EMBL" id="CDW32978.1"/>
    </source>
</evidence>
<reference evidence="1" key="1">
    <citation type="submission" date="2014-05" db="EMBL/GenBank/DDBJ databases">
        <authorList>
            <person name="Chronopoulou M."/>
        </authorList>
    </citation>
    <scope>NUCLEOTIDE SEQUENCE</scope>
    <source>
        <tissue evidence="1">Whole organism</tissue>
    </source>
</reference>
<dbReference type="AlphaFoldDB" id="A0A0K2U450"/>
<name>A0A0K2U450_LEPSM</name>
<dbReference type="EMBL" id="HACA01015617">
    <property type="protein sequence ID" value="CDW32978.1"/>
    <property type="molecule type" value="Transcribed_RNA"/>
</dbReference>
<organism evidence="1">
    <name type="scientific">Lepeophtheirus salmonis</name>
    <name type="common">Salmon louse</name>
    <name type="synonym">Caligus salmonis</name>
    <dbReference type="NCBI Taxonomy" id="72036"/>
    <lineage>
        <taxon>Eukaryota</taxon>
        <taxon>Metazoa</taxon>
        <taxon>Ecdysozoa</taxon>
        <taxon>Arthropoda</taxon>
        <taxon>Crustacea</taxon>
        <taxon>Multicrustacea</taxon>
        <taxon>Hexanauplia</taxon>
        <taxon>Copepoda</taxon>
        <taxon>Siphonostomatoida</taxon>
        <taxon>Caligidae</taxon>
        <taxon>Lepeophtheirus</taxon>
    </lineage>
</organism>
<sequence>MENLEFQGTGKVSGCRSLYPNDLYERSIQVTMNEMSFHAVTTLLSPI</sequence>